<proteinExistence type="predicted"/>
<accession>A0ABT7PDA2</accession>
<evidence type="ECO:0000256" key="1">
    <source>
        <dbReference type="SAM" id="SignalP"/>
    </source>
</evidence>
<evidence type="ECO:0000313" key="3">
    <source>
        <dbReference type="Proteomes" id="UP001239462"/>
    </source>
</evidence>
<dbReference type="Proteomes" id="UP001239462">
    <property type="component" value="Unassembled WGS sequence"/>
</dbReference>
<sequence>MLTTSFRPLALWSMAACFSVAVSLTASTHAQAQEKKKNNPIPKPRKVDLATKDGVELSGVYFGSNKGKEAIPVLIIHEWRGQKAPYGSLCMMLQRAGCAVLAFDYRGHGGSREYTDPRTGTKKEFKIETMRRKSVNEIARFDLETAKQFFKDENNEENLNLNALVIIGIREGCVIGTNWAMVDWRYPSVGSRKQGQDVKALVMVSPKRLAQGVPIDQALSDRNIGQLPTMVIYGQGSNEEDDAKRIQKLLEANKRRLSGSREAEGLEVMEVSEPLGGPALISGQSSVIPAIVKFITEQVKISDNENPWIERD</sequence>
<comment type="caution">
    <text evidence="2">The sequence shown here is derived from an EMBL/GenBank/DDBJ whole genome shotgun (WGS) entry which is preliminary data.</text>
</comment>
<dbReference type="EMBL" id="JASZZN010000002">
    <property type="protein sequence ID" value="MDM4014462.1"/>
    <property type="molecule type" value="Genomic_DNA"/>
</dbReference>
<dbReference type="GO" id="GO:0016787">
    <property type="term" value="F:hydrolase activity"/>
    <property type="evidence" value="ECO:0007669"/>
    <property type="project" value="UniProtKB-KW"/>
</dbReference>
<feature type="signal peptide" evidence="1">
    <location>
        <begin position="1"/>
        <end position="32"/>
    </location>
</feature>
<keyword evidence="3" id="KW-1185">Reference proteome</keyword>
<gene>
    <name evidence="2" type="ORF">QTN89_03390</name>
</gene>
<protein>
    <submittedName>
        <fullName evidence="2">Alpha/beta hydrolase</fullName>
    </submittedName>
</protein>
<dbReference type="InterPro" id="IPR029058">
    <property type="entry name" value="AB_hydrolase_fold"/>
</dbReference>
<keyword evidence="1" id="KW-0732">Signal</keyword>
<keyword evidence="2" id="KW-0378">Hydrolase</keyword>
<reference evidence="2 3" key="1">
    <citation type="submission" date="2023-06" db="EMBL/GenBank/DDBJ databases">
        <title>Roseiconus lacunae JC819 isolated from Gulf of Mannar region, Tamil Nadu.</title>
        <authorList>
            <person name="Pk S."/>
            <person name="Ch S."/>
            <person name="Ch V.R."/>
        </authorList>
    </citation>
    <scope>NUCLEOTIDE SEQUENCE [LARGE SCALE GENOMIC DNA]</scope>
    <source>
        <strain evidence="2 3">JC819</strain>
    </source>
</reference>
<evidence type="ECO:0000313" key="2">
    <source>
        <dbReference type="EMBL" id="MDM4014462.1"/>
    </source>
</evidence>
<dbReference type="RefSeq" id="WP_149497118.1">
    <property type="nucleotide sequence ID" value="NZ_CP141221.1"/>
</dbReference>
<dbReference type="Gene3D" id="3.40.50.1820">
    <property type="entry name" value="alpha/beta hydrolase"/>
    <property type="match status" value="1"/>
</dbReference>
<feature type="chain" id="PRO_5045408483" evidence="1">
    <location>
        <begin position="33"/>
        <end position="312"/>
    </location>
</feature>
<name>A0ABT7PDA2_9BACT</name>
<dbReference type="SUPFAM" id="SSF53474">
    <property type="entry name" value="alpha/beta-Hydrolases"/>
    <property type="match status" value="1"/>
</dbReference>
<organism evidence="2 3">
    <name type="scientific">Roseiconus lacunae</name>
    <dbReference type="NCBI Taxonomy" id="2605694"/>
    <lineage>
        <taxon>Bacteria</taxon>
        <taxon>Pseudomonadati</taxon>
        <taxon>Planctomycetota</taxon>
        <taxon>Planctomycetia</taxon>
        <taxon>Pirellulales</taxon>
        <taxon>Pirellulaceae</taxon>
        <taxon>Roseiconus</taxon>
    </lineage>
</organism>